<gene>
    <name evidence="2" type="ORF">FEF09_05275</name>
</gene>
<comment type="caution">
    <text evidence="2">The sequence shown here is derived from an EMBL/GenBank/DDBJ whole genome shotgun (WGS) entry which is preliminary data.</text>
</comment>
<evidence type="ECO:0000256" key="1">
    <source>
        <dbReference type="ARBA" id="ARBA00023002"/>
    </source>
</evidence>
<proteinExistence type="predicted"/>
<dbReference type="InterPro" id="IPR029041">
    <property type="entry name" value="FAD-linked_oxidoreductase-like"/>
</dbReference>
<dbReference type="GO" id="GO:0016491">
    <property type="term" value="F:oxidoreductase activity"/>
    <property type="evidence" value="ECO:0007669"/>
    <property type="project" value="UniProtKB-KW"/>
</dbReference>
<keyword evidence="1" id="KW-0560">Oxidoreductase</keyword>
<dbReference type="UniPathway" id="UPA00193"/>
<dbReference type="GO" id="GO:0035999">
    <property type="term" value="P:tetrahydrofolate interconversion"/>
    <property type="evidence" value="ECO:0007669"/>
    <property type="project" value="UniProtKB-UniPathway"/>
</dbReference>
<accession>A0A5C6LXA3</accession>
<evidence type="ECO:0000313" key="2">
    <source>
        <dbReference type="EMBL" id="TWW01414.1"/>
    </source>
</evidence>
<keyword evidence="3" id="KW-1185">Reference proteome</keyword>
<dbReference type="Gene3D" id="3.20.20.220">
    <property type="match status" value="1"/>
</dbReference>
<dbReference type="SUPFAM" id="SSF51730">
    <property type="entry name" value="FAD-linked oxidoreductase"/>
    <property type="match status" value="1"/>
</dbReference>
<name>A0A5C6LXA3_9BACT</name>
<dbReference type="Proteomes" id="UP000318815">
    <property type="component" value="Unassembled WGS sequence"/>
</dbReference>
<evidence type="ECO:0000313" key="3">
    <source>
        <dbReference type="Proteomes" id="UP000318815"/>
    </source>
</evidence>
<dbReference type="OrthoDB" id="4367389at2"/>
<dbReference type="AlphaFoldDB" id="A0A5C6LXA3"/>
<reference evidence="2 3" key="1">
    <citation type="submission" date="2019-08" db="EMBL/GenBank/DDBJ databases">
        <title>Whole genome sequencing of chitin degrading bacteria Chitinophaga pinensis YS16.</title>
        <authorList>
            <person name="Singh R.P."/>
            <person name="Manchanda G."/>
            <person name="Maurya I.K."/>
            <person name="Joshi N.K."/>
            <person name="Srivastava A.K."/>
        </authorList>
    </citation>
    <scope>NUCLEOTIDE SEQUENCE [LARGE SCALE GENOMIC DNA]</scope>
    <source>
        <strain evidence="2 3">YS-16</strain>
    </source>
</reference>
<sequence>MGHTLADKIKSGHSRLVFYSLTPPKITTNQDRIAEIAQAQAERISALDIDALILYDIQDEATRTDQERTFAFIPTVLPEQYSRDYFHQLKVPRIIYKSIANLNAEQFTHWLTNNNDIQHSVFVGASSQQQIEQTNFSLSDAYALRQQYSPNLLIGGVTIPERHAKKGDEHIRLSGKIGQGCSFFVSQCVYNVNDTKDVLADYYYHSRETNQTPAPILFTLAPCGSLKTLQFMEWLGIKVPRWLYNDLKHSKDILQASIDTCLNVASELLEYADKKNMSIGFNIESISIKKDEISASIDLLDQVLKLSRQSLKTAPERPSGKVVEEVRMPLY</sequence>
<protein>
    <submittedName>
        <fullName evidence="2">5,10-methylenetetrahydrofolate reductase</fullName>
    </submittedName>
</protein>
<organism evidence="2 3">
    <name type="scientific">Chitinophaga pinensis</name>
    <dbReference type="NCBI Taxonomy" id="79329"/>
    <lineage>
        <taxon>Bacteria</taxon>
        <taxon>Pseudomonadati</taxon>
        <taxon>Bacteroidota</taxon>
        <taxon>Chitinophagia</taxon>
        <taxon>Chitinophagales</taxon>
        <taxon>Chitinophagaceae</taxon>
        <taxon>Chitinophaga</taxon>
    </lineage>
</organism>
<dbReference type="RefSeq" id="WP_146304148.1">
    <property type="nucleotide sequence ID" value="NZ_VOHS01000004.1"/>
</dbReference>
<dbReference type="EMBL" id="VOHS01000004">
    <property type="protein sequence ID" value="TWW01414.1"/>
    <property type="molecule type" value="Genomic_DNA"/>
</dbReference>